<comment type="caution">
    <text evidence="7">The sequence shown here is derived from an EMBL/GenBank/DDBJ whole genome shotgun (WGS) entry which is preliminary data.</text>
</comment>
<dbReference type="InterPro" id="IPR044068">
    <property type="entry name" value="CB"/>
</dbReference>
<evidence type="ECO:0008006" key="8">
    <source>
        <dbReference type="Google" id="ProtNLM"/>
    </source>
</evidence>
<name>A0A7C6EDY2_UNCW3</name>
<dbReference type="InterPro" id="IPR002104">
    <property type="entry name" value="Integrase_catalytic"/>
</dbReference>
<dbReference type="PROSITE" id="PS51898">
    <property type="entry name" value="TYR_RECOMBINASE"/>
    <property type="match status" value="1"/>
</dbReference>
<feature type="domain" description="Core-binding (CB)" evidence="6">
    <location>
        <begin position="25"/>
        <end position="110"/>
    </location>
</feature>
<protein>
    <recommendedName>
        <fullName evidence="8">Integrase</fullName>
    </recommendedName>
</protein>
<evidence type="ECO:0000256" key="1">
    <source>
        <dbReference type="ARBA" id="ARBA00008857"/>
    </source>
</evidence>
<dbReference type="InterPro" id="IPR050090">
    <property type="entry name" value="Tyrosine_recombinase_XerCD"/>
</dbReference>
<keyword evidence="2 4" id="KW-0238">DNA-binding</keyword>
<dbReference type="PANTHER" id="PTHR30349:SF41">
    <property type="entry name" value="INTEGRASE_RECOMBINASE PROTEIN MJ0367-RELATED"/>
    <property type="match status" value="1"/>
</dbReference>
<comment type="similarity">
    <text evidence="1">Belongs to the 'phage' integrase family.</text>
</comment>
<dbReference type="SUPFAM" id="SSF56349">
    <property type="entry name" value="DNA breaking-rejoining enzymes"/>
    <property type="match status" value="1"/>
</dbReference>
<dbReference type="PANTHER" id="PTHR30349">
    <property type="entry name" value="PHAGE INTEGRASE-RELATED"/>
    <property type="match status" value="1"/>
</dbReference>
<gene>
    <name evidence="7" type="ORF">ENW73_08930</name>
</gene>
<dbReference type="EMBL" id="DTLI01000213">
    <property type="protein sequence ID" value="HHS52959.1"/>
    <property type="molecule type" value="Genomic_DNA"/>
</dbReference>
<dbReference type="Pfam" id="PF00589">
    <property type="entry name" value="Phage_integrase"/>
    <property type="match status" value="1"/>
</dbReference>
<organism evidence="7">
    <name type="scientific">candidate division WOR-3 bacterium</name>
    <dbReference type="NCBI Taxonomy" id="2052148"/>
    <lineage>
        <taxon>Bacteria</taxon>
        <taxon>Bacteria division WOR-3</taxon>
    </lineage>
</organism>
<dbReference type="InterPro" id="IPR011010">
    <property type="entry name" value="DNA_brk_join_enz"/>
</dbReference>
<dbReference type="InterPro" id="IPR013762">
    <property type="entry name" value="Integrase-like_cat_sf"/>
</dbReference>
<dbReference type="AlphaFoldDB" id="A0A7C6EDY2"/>
<evidence type="ECO:0000259" key="6">
    <source>
        <dbReference type="PROSITE" id="PS51900"/>
    </source>
</evidence>
<evidence type="ECO:0000256" key="2">
    <source>
        <dbReference type="ARBA" id="ARBA00023125"/>
    </source>
</evidence>
<dbReference type="Pfam" id="PF13102">
    <property type="entry name" value="Phage_int_SAM_5"/>
    <property type="match status" value="1"/>
</dbReference>
<evidence type="ECO:0000259" key="5">
    <source>
        <dbReference type="PROSITE" id="PS51898"/>
    </source>
</evidence>
<sequence>MAVKRRYMHQLKPDTSTQAQRIFQVSLSEWVQSFLTDCKVKGLTSGTISFYRRKLTTFCDFSTAQMVTRLDEVDADHLRRFFLWLEENHHNPGGRHTFFRTLRAFFYWVEAEEEGYRSPLRKLKAPKVPIEPIEGATLDDLTKLLATCDNKTFVGKRDYALLLILYDTAIRIRECLSLTWNDIHLDDGAIQIKKGKNNKPRIVFFSTETRRALRSYAKSRHDDVPYVWVTAEGQPLTYWGVISLLKRRAKEAGLSQTPSPHDFRRGSALTMLRNGADVVSVSRLLGHSGLQVTLRYLAQTETDLKTAHDSYSPINFLKNKSGQSK</sequence>
<reference evidence="7" key="1">
    <citation type="journal article" date="2020" name="mSystems">
        <title>Genome- and Community-Level Interaction Insights into Carbon Utilization and Element Cycling Functions of Hydrothermarchaeota in Hydrothermal Sediment.</title>
        <authorList>
            <person name="Zhou Z."/>
            <person name="Liu Y."/>
            <person name="Xu W."/>
            <person name="Pan J."/>
            <person name="Luo Z.H."/>
            <person name="Li M."/>
        </authorList>
    </citation>
    <scope>NUCLEOTIDE SEQUENCE [LARGE SCALE GENOMIC DNA]</scope>
    <source>
        <strain evidence="7">SpSt-876</strain>
    </source>
</reference>
<dbReference type="InterPro" id="IPR025269">
    <property type="entry name" value="SAM-like_dom"/>
</dbReference>
<evidence type="ECO:0000256" key="3">
    <source>
        <dbReference type="ARBA" id="ARBA00023172"/>
    </source>
</evidence>
<dbReference type="Gene3D" id="1.10.443.10">
    <property type="entry name" value="Intergrase catalytic core"/>
    <property type="match status" value="1"/>
</dbReference>
<dbReference type="Gene3D" id="1.10.150.130">
    <property type="match status" value="1"/>
</dbReference>
<dbReference type="GO" id="GO:0006310">
    <property type="term" value="P:DNA recombination"/>
    <property type="evidence" value="ECO:0007669"/>
    <property type="project" value="UniProtKB-KW"/>
</dbReference>
<proteinExistence type="inferred from homology"/>
<accession>A0A7C6EDY2</accession>
<keyword evidence="3" id="KW-0233">DNA recombination</keyword>
<dbReference type="GO" id="GO:0015074">
    <property type="term" value="P:DNA integration"/>
    <property type="evidence" value="ECO:0007669"/>
    <property type="project" value="InterPro"/>
</dbReference>
<evidence type="ECO:0000313" key="7">
    <source>
        <dbReference type="EMBL" id="HHS52959.1"/>
    </source>
</evidence>
<evidence type="ECO:0000256" key="4">
    <source>
        <dbReference type="PROSITE-ProRule" id="PRU01248"/>
    </source>
</evidence>
<dbReference type="GO" id="GO:0003677">
    <property type="term" value="F:DNA binding"/>
    <property type="evidence" value="ECO:0007669"/>
    <property type="project" value="UniProtKB-UniRule"/>
</dbReference>
<feature type="domain" description="Tyr recombinase" evidence="5">
    <location>
        <begin position="131"/>
        <end position="309"/>
    </location>
</feature>
<dbReference type="PROSITE" id="PS51900">
    <property type="entry name" value="CB"/>
    <property type="match status" value="1"/>
</dbReference>
<dbReference type="InterPro" id="IPR010998">
    <property type="entry name" value="Integrase_recombinase_N"/>
</dbReference>